<keyword evidence="2" id="KW-1133">Transmembrane helix</keyword>
<sequence length="180" mass="19926">MKYFTYLAISVMVIAVISLFYLKKPDGQPWLSGSTISKETQQIKEQMVALSTNTLNQAVKGIHEAGNKVTSSISSDSSTITSSSTIYKWQDETGQWHYSDSPNPHGKSIELTLNPEDITVIGAEDTSILNLESSTNEMSANAQTPSILNPESIKKLFEDAENIEKKLEKRNKEINNLSVL</sequence>
<comment type="caution">
    <text evidence="4">The sequence shown here is derived from an EMBL/GenBank/DDBJ whole genome shotgun (WGS) entry which is preliminary data.</text>
</comment>
<organism evidence="4 5">
    <name type="scientific">Pseudoalteromonas marina</name>
    <dbReference type="NCBI Taxonomy" id="267375"/>
    <lineage>
        <taxon>Bacteria</taxon>
        <taxon>Pseudomonadati</taxon>
        <taxon>Pseudomonadota</taxon>
        <taxon>Gammaproteobacteria</taxon>
        <taxon>Alteromonadales</taxon>
        <taxon>Pseudoalteromonadaceae</taxon>
        <taxon>Pseudoalteromonas</taxon>
    </lineage>
</organism>
<feature type="coiled-coil region" evidence="1">
    <location>
        <begin position="153"/>
        <end position="180"/>
    </location>
</feature>
<keyword evidence="5" id="KW-1185">Reference proteome</keyword>
<evidence type="ECO:0000313" key="4">
    <source>
        <dbReference type="EMBL" id="MDP2565713.1"/>
    </source>
</evidence>
<proteinExistence type="predicted"/>
<feature type="domain" description="DUF4124" evidence="3">
    <location>
        <begin position="83"/>
        <end position="109"/>
    </location>
</feature>
<evidence type="ECO:0000256" key="1">
    <source>
        <dbReference type="SAM" id="Coils"/>
    </source>
</evidence>
<dbReference type="InterPro" id="IPR025392">
    <property type="entry name" value="DUF4124"/>
</dbReference>
<evidence type="ECO:0000313" key="5">
    <source>
        <dbReference type="Proteomes" id="UP001177212"/>
    </source>
</evidence>
<evidence type="ECO:0000256" key="2">
    <source>
        <dbReference type="SAM" id="Phobius"/>
    </source>
</evidence>
<accession>A0ABT9FG42</accession>
<gene>
    <name evidence="4" type="ORF">Q8W34_13790</name>
</gene>
<dbReference type="Pfam" id="PF13511">
    <property type="entry name" value="DUF4124"/>
    <property type="match status" value="1"/>
</dbReference>
<evidence type="ECO:0000259" key="3">
    <source>
        <dbReference type="Pfam" id="PF13511"/>
    </source>
</evidence>
<reference evidence="4" key="1">
    <citation type="submission" date="2023-07" db="EMBL/GenBank/DDBJ databases">
        <title>Genome content predicts the carbon catabolic preferences of heterotrophic bacteria.</title>
        <authorList>
            <person name="Gralka M."/>
        </authorList>
    </citation>
    <scope>NUCLEOTIDE SEQUENCE</scope>
    <source>
        <strain evidence="4">4G09</strain>
    </source>
</reference>
<dbReference type="EMBL" id="JAUYVT010000013">
    <property type="protein sequence ID" value="MDP2565713.1"/>
    <property type="molecule type" value="Genomic_DNA"/>
</dbReference>
<keyword evidence="2" id="KW-0812">Transmembrane</keyword>
<keyword evidence="2" id="KW-0472">Membrane</keyword>
<name>A0ABT9FG42_9GAMM</name>
<feature type="transmembrane region" description="Helical" evidence="2">
    <location>
        <begin position="6"/>
        <end position="22"/>
    </location>
</feature>
<protein>
    <submittedName>
        <fullName evidence="4">DUF4124 domain-containing protein</fullName>
    </submittedName>
</protein>
<dbReference type="RefSeq" id="WP_305472441.1">
    <property type="nucleotide sequence ID" value="NZ_JAUYVT010000013.1"/>
</dbReference>
<dbReference type="Proteomes" id="UP001177212">
    <property type="component" value="Unassembled WGS sequence"/>
</dbReference>
<keyword evidence="1" id="KW-0175">Coiled coil</keyword>